<dbReference type="PROSITE" id="PS51935">
    <property type="entry name" value="NLPC_P60"/>
    <property type="match status" value="1"/>
</dbReference>
<gene>
    <name evidence="8" type="ORF">ACFQDH_14970</name>
</gene>
<dbReference type="Pfam" id="PF01551">
    <property type="entry name" value="Peptidase_M23"/>
    <property type="match status" value="1"/>
</dbReference>
<evidence type="ECO:0000256" key="3">
    <source>
        <dbReference type="ARBA" id="ARBA00022801"/>
    </source>
</evidence>
<feature type="domain" description="NlpC/P60" evidence="7">
    <location>
        <begin position="384"/>
        <end position="515"/>
    </location>
</feature>
<dbReference type="InterPro" id="IPR016047">
    <property type="entry name" value="M23ase_b-sheet_dom"/>
</dbReference>
<dbReference type="Pfam" id="PF00877">
    <property type="entry name" value="NLPC_P60"/>
    <property type="match status" value="1"/>
</dbReference>
<feature type="chain" id="PRO_5047461779" evidence="6">
    <location>
        <begin position="23"/>
        <end position="527"/>
    </location>
</feature>
<dbReference type="InterPro" id="IPR000064">
    <property type="entry name" value="NLP_P60_dom"/>
</dbReference>
<name>A0ABW2AIV8_9MICO</name>
<feature type="region of interest" description="Disordered" evidence="5">
    <location>
        <begin position="187"/>
        <end position="230"/>
    </location>
</feature>
<dbReference type="InterPro" id="IPR011055">
    <property type="entry name" value="Dup_hybrid_motif"/>
</dbReference>
<dbReference type="Gene3D" id="1.10.530.10">
    <property type="match status" value="1"/>
</dbReference>
<dbReference type="Proteomes" id="UP001596298">
    <property type="component" value="Unassembled WGS sequence"/>
</dbReference>
<accession>A0ABW2AIV8</accession>
<dbReference type="Pfam" id="PF13406">
    <property type="entry name" value="SLT_2"/>
    <property type="match status" value="1"/>
</dbReference>
<comment type="similarity">
    <text evidence="1">Belongs to the peptidase C40 family.</text>
</comment>
<organism evidence="8 9">
    <name type="scientific">Flexivirga alba</name>
    <dbReference type="NCBI Taxonomy" id="702742"/>
    <lineage>
        <taxon>Bacteria</taxon>
        <taxon>Bacillati</taxon>
        <taxon>Actinomycetota</taxon>
        <taxon>Actinomycetes</taxon>
        <taxon>Micrococcales</taxon>
        <taxon>Dermacoccaceae</taxon>
        <taxon>Flexivirga</taxon>
    </lineage>
</organism>
<evidence type="ECO:0000256" key="2">
    <source>
        <dbReference type="ARBA" id="ARBA00022670"/>
    </source>
</evidence>
<evidence type="ECO:0000256" key="6">
    <source>
        <dbReference type="SAM" id="SignalP"/>
    </source>
</evidence>
<evidence type="ECO:0000313" key="8">
    <source>
        <dbReference type="EMBL" id="MFC6706519.1"/>
    </source>
</evidence>
<protein>
    <submittedName>
        <fullName evidence="8">Peptidoglycan DD-metalloendopeptidase family protein</fullName>
    </submittedName>
</protein>
<dbReference type="InterPro" id="IPR023346">
    <property type="entry name" value="Lysozyme-like_dom_sf"/>
</dbReference>
<dbReference type="CDD" id="cd13399">
    <property type="entry name" value="Slt35-like"/>
    <property type="match status" value="1"/>
</dbReference>
<evidence type="ECO:0000256" key="4">
    <source>
        <dbReference type="ARBA" id="ARBA00022807"/>
    </source>
</evidence>
<dbReference type="CDD" id="cd12797">
    <property type="entry name" value="M23_peptidase"/>
    <property type="match status" value="1"/>
</dbReference>
<dbReference type="Gene3D" id="3.90.1720.10">
    <property type="entry name" value="endopeptidase domain like (from Nostoc punctiforme)"/>
    <property type="match status" value="1"/>
</dbReference>
<dbReference type="Gene3D" id="2.70.70.10">
    <property type="entry name" value="Glucose Permease (Domain IIA)"/>
    <property type="match status" value="1"/>
</dbReference>
<evidence type="ECO:0000256" key="1">
    <source>
        <dbReference type="ARBA" id="ARBA00007074"/>
    </source>
</evidence>
<dbReference type="SUPFAM" id="SSF51261">
    <property type="entry name" value="Duplicated hybrid motif"/>
    <property type="match status" value="1"/>
</dbReference>
<keyword evidence="4" id="KW-0788">Thiol protease</keyword>
<sequence>MKKVVIGLAMVLALMVAAPLAAAVMIVVVSSPAAGEELKAQECQSGSTVATGPWRVPTAQKYVITSGFGHRTSPGGGVGSTYHEGVDIAMLPNPGSVLAAAAGTVKVAGPYGGLGNAVVLDNSSGISTTYGHMAKLDAKIKVGSKVTIGQRLGLEGSTGNSTGNHLHFGVAENGKYINPVPFMSQHGAPLNGQQVAPAPPKKTPPGDPGGEGGIGFPLPPPGKPRKASLHNPPIVIPSAIKAFYVKAAKRYKLPWTLLAGIGMEETSHGFDLGVSSAGAQGLMQFMPSTWATYGVDGDGDGKADIDNNADSIMTAANYLTKLGVTTGGAAGVKRAIFGYNHAQWYVNDVLYYAAKYGGGTVQGDPTECGTGKGNGNPDLPPLKSKRVKKLLTWARSHLGDNYVMGANGPHTWDCSSFASAAYRQIGITMPRTAQVQQKWLASGNGFRVSPSDAKPGDLIFFDSYLGPNAIGHVEMVFNPATHQAIGAQNPNIGVAMTDYSYDMKNKHIFQVWRVGDIDISDSGKHTM</sequence>
<keyword evidence="6" id="KW-0732">Signal</keyword>
<feature type="signal peptide" evidence="6">
    <location>
        <begin position="1"/>
        <end position="22"/>
    </location>
</feature>
<comment type="caution">
    <text evidence="8">The sequence shown here is derived from an EMBL/GenBank/DDBJ whole genome shotgun (WGS) entry which is preliminary data.</text>
</comment>
<keyword evidence="3" id="KW-0378">Hydrolase</keyword>
<keyword evidence="9" id="KW-1185">Reference proteome</keyword>
<dbReference type="PANTHER" id="PTHR21666:SF270">
    <property type="entry name" value="MUREIN HYDROLASE ACTIVATOR ENVC"/>
    <property type="match status" value="1"/>
</dbReference>
<dbReference type="RefSeq" id="WP_382403176.1">
    <property type="nucleotide sequence ID" value="NZ_JBHSWH010000001.1"/>
</dbReference>
<evidence type="ECO:0000259" key="7">
    <source>
        <dbReference type="PROSITE" id="PS51935"/>
    </source>
</evidence>
<evidence type="ECO:0000313" key="9">
    <source>
        <dbReference type="Proteomes" id="UP001596298"/>
    </source>
</evidence>
<dbReference type="SUPFAM" id="SSF54001">
    <property type="entry name" value="Cysteine proteinases"/>
    <property type="match status" value="1"/>
</dbReference>
<dbReference type="InterPro" id="IPR038765">
    <property type="entry name" value="Papain-like_cys_pep_sf"/>
</dbReference>
<keyword evidence="2" id="KW-0645">Protease</keyword>
<evidence type="ECO:0000256" key="5">
    <source>
        <dbReference type="SAM" id="MobiDB-lite"/>
    </source>
</evidence>
<dbReference type="PANTHER" id="PTHR21666">
    <property type="entry name" value="PEPTIDASE-RELATED"/>
    <property type="match status" value="1"/>
</dbReference>
<dbReference type="InterPro" id="IPR050570">
    <property type="entry name" value="Cell_wall_metabolism_enzyme"/>
</dbReference>
<reference evidence="9" key="1">
    <citation type="journal article" date="2019" name="Int. J. Syst. Evol. Microbiol.">
        <title>The Global Catalogue of Microorganisms (GCM) 10K type strain sequencing project: providing services to taxonomists for standard genome sequencing and annotation.</title>
        <authorList>
            <consortium name="The Broad Institute Genomics Platform"/>
            <consortium name="The Broad Institute Genome Sequencing Center for Infectious Disease"/>
            <person name="Wu L."/>
            <person name="Ma J."/>
        </authorList>
    </citation>
    <scope>NUCLEOTIDE SEQUENCE [LARGE SCALE GENOMIC DNA]</scope>
    <source>
        <strain evidence="9">CCUG 58127</strain>
    </source>
</reference>
<dbReference type="SUPFAM" id="SSF53955">
    <property type="entry name" value="Lysozyme-like"/>
    <property type="match status" value="1"/>
</dbReference>
<feature type="compositionally biased region" description="Pro residues" evidence="5">
    <location>
        <begin position="197"/>
        <end position="207"/>
    </location>
</feature>
<dbReference type="InterPro" id="IPR031304">
    <property type="entry name" value="SLT_2"/>
</dbReference>
<proteinExistence type="inferred from homology"/>
<dbReference type="EMBL" id="JBHSWH010000001">
    <property type="protein sequence ID" value="MFC6706519.1"/>
    <property type="molecule type" value="Genomic_DNA"/>
</dbReference>